<feature type="signal peptide" evidence="2">
    <location>
        <begin position="1"/>
        <end position="25"/>
    </location>
</feature>
<sequence length="496" mass="55485">MRLVLVVFCWMRLLLLLLLAPSARAQPAPASGAADIELGLGTFPLNEYYTISFRLRGAPLERYSAFPDLEGFKKSGKSSTTTTRIVGGQSFTELIITQRYAAFAEGEYEIKPFSMKVNGLTLESAGAKLKVGPQQAPATPAPGGTAPLQGLGLLDQLFGKPKPQDYVETRDQAFLALTPDKARVFVGEGLHVALYFYLRPEDQAVLDFYDFAGQLPAIIRQLHLRTVWEESFDEQEVVPENVTVGDQPFLRYRLWEAELYPLNAEPLTFPAVELKMRKYKVAKKPAEGLDNRLEGYKTYRSAPLTVPVVPLPPHPLRDQVPVGNYELKEFFDRTTFRTGRTFAYTFGVEGEGNLATVNLPAPVPPAGLELYGPEVQQALTRQNGRVGGRKSFRFRLVARQPGAINLDTLFQLIVFNPATARYDTLRPKLQPIVAGPERPASVLRPIPTDPFYRQALADANATVRPRGIYRDVRRYANLFLGVLLVFALWGWWQARR</sequence>
<keyword evidence="2" id="KW-0732">Signal</keyword>
<dbReference type="PANTHER" id="PTHR40940:SF2">
    <property type="entry name" value="BATD"/>
    <property type="match status" value="1"/>
</dbReference>
<dbReference type="OrthoDB" id="2079210at2"/>
<protein>
    <submittedName>
        <fullName evidence="3">Oxygen tolerance</fullName>
    </submittedName>
</protein>
<accession>A0A1H3MC37</accession>
<dbReference type="PANTHER" id="PTHR40940">
    <property type="entry name" value="PROTEIN BATD-RELATED"/>
    <property type="match status" value="1"/>
</dbReference>
<proteinExistence type="predicted"/>
<evidence type="ECO:0000256" key="1">
    <source>
        <dbReference type="SAM" id="Phobius"/>
    </source>
</evidence>
<evidence type="ECO:0000313" key="3">
    <source>
        <dbReference type="EMBL" id="SDY73884.1"/>
    </source>
</evidence>
<dbReference type="AlphaFoldDB" id="A0A1H3MC37"/>
<feature type="chain" id="PRO_5011479147" evidence="2">
    <location>
        <begin position="26"/>
        <end position="496"/>
    </location>
</feature>
<keyword evidence="4" id="KW-1185">Reference proteome</keyword>
<keyword evidence="1" id="KW-1133">Transmembrane helix</keyword>
<evidence type="ECO:0000313" key="4">
    <source>
        <dbReference type="Proteomes" id="UP000199249"/>
    </source>
</evidence>
<evidence type="ECO:0000256" key="2">
    <source>
        <dbReference type="SAM" id="SignalP"/>
    </source>
</evidence>
<name>A0A1H3MC37_9BACT</name>
<reference evidence="4" key="1">
    <citation type="submission" date="2016-10" db="EMBL/GenBank/DDBJ databases">
        <authorList>
            <person name="Varghese N."/>
            <person name="Submissions S."/>
        </authorList>
    </citation>
    <scope>NUCLEOTIDE SEQUENCE [LARGE SCALE GENOMIC DNA]</scope>
    <source>
        <strain evidence="4">CGMCC 1.8975</strain>
    </source>
</reference>
<feature type="transmembrane region" description="Helical" evidence="1">
    <location>
        <begin position="475"/>
        <end position="492"/>
    </location>
</feature>
<dbReference type="STRING" id="651662.SAMN04488069_112126"/>
<keyword evidence="1" id="KW-0472">Membrane</keyword>
<dbReference type="RefSeq" id="WP_092742538.1">
    <property type="nucleotide sequence ID" value="NZ_FNOV01000012.1"/>
</dbReference>
<dbReference type="EMBL" id="FNOV01000012">
    <property type="protein sequence ID" value="SDY73884.1"/>
    <property type="molecule type" value="Genomic_DNA"/>
</dbReference>
<keyword evidence="1" id="KW-0812">Transmembrane</keyword>
<dbReference type="Proteomes" id="UP000199249">
    <property type="component" value="Unassembled WGS sequence"/>
</dbReference>
<gene>
    <name evidence="3" type="ORF">SAMN04488069_112126</name>
</gene>
<dbReference type="Pfam" id="PF13584">
    <property type="entry name" value="BatD"/>
    <property type="match status" value="2"/>
</dbReference>
<dbReference type="InterPro" id="IPR025738">
    <property type="entry name" value="BatD"/>
</dbReference>
<organism evidence="3 4">
    <name type="scientific">Hymenobacter psychrophilus</name>
    <dbReference type="NCBI Taxonomy" id="651662"/>
    <lineage>
        <taxon>Bacteria</taxon>
        <taxon>Pseudomonadati</taxon>
        <taxon>Bacteroidota</taxon>
        <taxon>Cytophagia</taxon>
        <taxon>Cytophagales</taxon>
        <taxon>Hymenobacteraceae</taxon>
        <taxon>Hymenobacter</taxon>
    </lineage>
</organism>